<keyword evidence="2" id="KW-0732">Signal</keyword>
<dbReference type="WBParaSite" id="HCON_00097890-00001">
    <property type="protein sequence ID" value="HCON_00097890-00001"/>
    <property type="gene ID" value="HCON_00097890"/>
</dbReference>
<dbReference type="AlphaFoldDB" id="A0A7I4YG18"/>
<feature type="chain" id="PRO_5029577204" evidence="2">
    <location>
        <begin position="21"/>
        <end position="92"/>
    </location>
</feature>
<dbReference type="InterPro" id="IPR003677">
    <property type="entry name" value="ANIS5_cation-bd"/>
</dbReference>
<feature type="domain" description="SXP/RAL-2 family protein Ani s 5-like cation-binding" evidence="3">
    <location>
        <begin position="39"/>
        <end position="88"/>
    </location>
</feature>
<evidence type="ECO:0000256" key="2">
    <source>
        <dbReference type="SAM" id="SignalP"/>
    </source>
</evidence>
<sequence>MNIAFVVILTACILLRIIDSHESEDMKPPDFLDKLNATVRQEFMDIAKNHTLDPEEKRAAILQWGSKHNLENEAREHEERMDALRKELTSPP</sequence>
<feature type="region of interest" description="Disordered" evidence="1">
    <location>
        <begin position="69"/>
        <end position="92"/>
    </location>
</feature>
<organism evidence="4 5">
    <name type="scientific">Haemonchus contortus</name>
    <name type="common">Barber pole worm</name>
    <dbReference type="NCBI Taxonomy" id="6289"/>
    <lineage>
        <taxon>Eukaryota</taxon>
        <taxon>Metazoa</taxon>
        <taxon>Ecdysozoa</taxon>
        <taxon>Nematoda</taxon>
        <taxon>Chromadorea</taxon>
        <taxon>Rhabditida</taxon>
        <taxon>Rhabditina</taxon>
        <taxon>Rhabditomorpha</taxon>
        <taxon>Strongyloidea</taxon>
        <taxon>Trichostrongylidae</taxon>
        <taxon>Haemonchus</taxon>
    </lineage>
</organism>
<protein>
    <submittedName>
        <fullName evidence="5">SXP/RAL-2 family protein Ani s 5-like cation-binding domain-containing protein</fullName>
    </submittedName>
</protein>
<dbReference type="OMA" id="ILQWGSK"/>
<reference evidence="5" key="1">
    <citation type="submission" date="2020-12" db="UniProtKB">
        <authorList>
            <consortium name="WormBaseParasite"/>
        </authorList>
    </citation>
    <scope>IDENTIFICATION</scope>
    <source>
        <strain evidence="5">MHco3</strain>
    </source>
</reference>
<dbReference type="Proteomes" id="UP000025227">
    <property type="component" value="Unplaced"/>
</dbReference>
<dbReference type="OrthoDB" id="5882935at2759"/>
<keyword evidence="4" id="KW-1185">Reference proteome</keyword>
<accession>A0A7I4YG18</accession>
<name>A0A7I4YG18_HAECO</name>
<feature type="signal peptide" evidence="2">
    <location>
        <begin position="1"/>
        <end position="20"/>
    </location>
</feature>
<evidence type="ECO:0000313" key="5">
    <source>
        <dbReference type="WBParaSite" id="HCON_00097890-00001"/>
    </source>
</evidence>
<proteinExistence type="predicted"/>
<evidence type="ECO:0000256" key="1">
    <source>
        <dbReference type="SAM" id="MobiDB-lite"/>
    </source>
</evidence>
<evidence type="ECO:0000313" key="4">
    <source>
        <dbReference type="Proteomes" id="UP000025227"/>
    </source>
</evidence>
<dbReference type="Pfam" id="PF02520">
    <property type="entry name" value="ANIS5_cation-bd"/>
    <property type="match status" value="1"/>
</dbReference>
<evidence type="ECO:0000259" key="3">
    <source>
        <dbReference type="Pfam" id="PF02520"/>
    </source>
</evidence>